<comment type="caution">
    <text evidence="1">The sequence shown here is derived from an EMBL/GenBank/DDBJ whole genome shotgun (WGS) entry which is preliminary data.</text>
</comment>
<evidence type="ECO:0000313" key="2">
    <source>
        <dbReference type="Proteomes" id="UP001054837"/>
    </source>
</evidence>
<gene>
    <name evidence="1" type="ORF">CDAR_320121</name>
</gene>
<dbReference type="EMBL" id="BPLQ01015314">
    <property type="protein sequence ID" value="GIY87205.1"/>
    <property type="molecule type" value="Genomic_DNA"/>
</dbReference>
<proteinExistence type="predicted"/>
<sequence length="133" mass="14985">MRRLQILSVCFRQSSCTDVSVASLGTWVSASHTYSCQVTCRIWDQRIVGKISVVIHLLNATATSVSRVDDSYCDRPLALTNTVHLEMVQYFNIEWNNGFFCVITRFSSDDQNLLSVLQICPQCDSSNIRAEAN</sequence>
<evidence type="ECO:0008006" key="3">
    <source>
        <dbReference type="Google" id="ProtNLM"/>
    </source>
</evidence>
<dbReference type="AlphaFoldDB" id="A0AAV4WWD9"/>
<dbReference type="Proteomes" id="UP001054837">
    <property type="component" value="Unassembled WGS sequence"/>
</dbReference>
<protein>
    <recommendedName>
        <fullName evidence="3">Secreted protein</fullName>
    </recommendedName>
</protein>
<keyword evidence="2" id="KW-1185">Reference proteome</keyword>
<name>A0AAV4WWD9_9ARAC</name>
<evidence type="ECO:0000313" key="1">
    <source>
        <dbReference type="EMBL" id="GIY87205.1"/>
    </source>
</evidence>
<reference evidence="1 2" key="1">
    <citation type="submission" date="2021-06" db="EMBL/GenBank/DDBJ databases">
        <title>Caerostris darwini draft genome.</title>
        <authorList>
            <person name="Kono N."/>
            <person name="Arakawa K."/>
        </authorList>
    </citation>
    <scope>NUCLEOTIDE SEQUENCE [LARGE SCALE GENOMIC DNA]</scope>
</reference>
<accession>A0AAV4WWD9</accession>
<organism evidence="1 2">
    <name type="scientific">Caerostris darwini</name>
    <dbReference type="NCBI Taxonomy" id="1538125"/>
    <lineage>
        <taxon>Eukaryota</taxon>
        <taxon>Metazoa</taxon>
        <taxon>Ecdysozoa</taxon>
        <taxon>Arthropoda</taxon>
        <taxon>Chelicerata</taxon>
        <taxon>Arachnida</taxon>
        <taxon>Araneae</taxon>
        <taxon>Araneomorphae</taxon>
        <taxon>Entelegynae</taxon>
        <taxon>Araneoidea</taxon>
        <taxon>Araneidae</taxon>
        <taxon>Caerostris</taxon>
    </lineage>
</organism>